<dbReference type="AlphaFoldDB" id="A0AAU7VYI7"/>
<reference evidence="3" key="1">
    <citation type="submission" date="2024-06" db="EMBL/GenBank/DDBJ databases">
        <title>Draft genome sequence of Microbacterium sp. strain A8/3-1, isolated from Oxytropis tragacanthoides Fisch. ex DC. Root nodules in the Altai region of Russia.</title>
        <authorList>
            <person name="Sazanova A."/>
            <person name="Guro P."/>
            <person name="Kuznetsova I."/>
            <person name="Belimov A."/>
            <person name="Safronova V."/>
        </authorList>
    </citation>
    <scope>NUCLEOTIDE SEQUENCE</scope>
    <source>
        <strain evidence="3">A8/3-1</strain>
    </source>
</reference>
<dbReference type="EMBL" id="CP158357">
    <property type="protein sequence ID" value="XBX78906.1"/>
    <property type="molecule type" value="Genomic_DNA"/>
</dbReference>
<keyword evidence="2" id="KW-1133">Transmembrane helix</keyword>
<feature type="region of interest" description="Disordered" evidence="1">
    <location>
        <begin position="1"/>
        <end position="40"/>
    </location>
</feature>
<proteinExistence type="predicted"/>
<keyword evidence="2" id="KW-0812">Transmembrane</keyword>
<feature type="transmembrane region" description="Helical" evidence="2">
    <location>
        <begin position="45"/>
        <end position="62"/>
    </location>
</feature>
<protein>
    <submittedName>
        <fullName evidence="3">Uncharacterized protein</fullName>
    </submittedName>
</protein>
<evidence type="ECO:0000256" key="1">
    <source>
        <dbReference type="SAM" id="MobiDB-lite"/>
    </source>
</evidence>
<feature type="compositionally biased region" description="Polar residues" evidence="1">
    <location>
        <begin position="22"/>
        <end position="31"/>
    </location>
</feature>
<evidence type="ECO:0000313" key="3">
    <source>
        <dbReference type="EMBL" id="XBX78906.1"/>
    </source>
</evidence>
<organism evidence="3">
    <name type="scientific">Microbacterium sp. A8/3-1</name>
    <dbReference type="NCBI Taxonomy" id="3160749"/>
    <lineage>
        <taxon>Bacteria</taxon>
        <taxon>Bacillati</taxon>
        <taxon>Actinomycetota</taxon>
        <taxon>Actinomycetes</taxon>
        <taxon>Micrococcales</taxon>
        <taxon>Microbacteriaceae</taxon>
        <taxon>Microbacterium</taxon>
    </lineage>
</organism>
<sequence length="410" mass="42335">MTALPPHGADAPAPVPLGGHRLSTSFGSAGTATAPPRTPRKKRTGLVLSLVGGAAVIAALAITQVSASLGYDAAADDHADAVAAASSEKSQLRAENADLQSVADAAGLIIAGENEAIVAPPETEQALAGAVTEAQKAVAEADALIATEVSPAGEKPTWFWELFGATTRLDEKRDEAVDLADDLLAEAADVLTSSDAVTESGVALLTTAGEAAVAFEAAHISARNDAVIDLRDAAAAAIATTTIDDAAVSTYTSLQNAAAQVVATENEELAEKSGPLMNARLEIEAFARALAPGVLLEFDWAPVVNGAGFNGSMGGYTTWWWDEPGRSVIQLSDSVAEQWPADRSRALVAHEVGHAISVKCEDMYDSSTQDSIEKWATAWAISMGYTDDANGVWAYGYPPQSYIDAAAGCR</sequence>
<accession>A0AAU7VYI7</accession>
<dbReference type="RefSeq" id="WP_350352083.1">
    <property type="nucleotide sequence ID" value="NZ_CP158357.1"/>
</dbReference>
<keyword evidence="2" id="KW-0472">Membrane</keyword>
<gene>
    <name evidence="3" type="ORF">ABS642_02105</name>
</gene>
<name>A0AAU7VYI7_9MICO</name>
<evidence type="ECO:0000256" key="2">
    <source>
        <dbReference type="SAM" id="Phobius"/>
    </source>
</evidence>